<evidence type="ECO:0000259" key="3">
    <source>
        <dbReference type="Pfam" id="PF00881"/>
    </source>
</evidence>
<dbReference type="GO" id="GO:0016491">
    <property type="term" value="F:oxidoreductase activity"/>
    <property type="evidence" value="ECO:0007669"/>
    <property type="project" value="UniProtKB-KW"/>
</dbReference>
<dbReference type="InterPro" id="IPR029479">
    <property type="entry name" value="Nitroreductase"/>
</dbReference>
<dbReference type="Gene3D" id="3.40.109.10">
    <property type="entry name" value="NADH Oxidase"/>
    <property type="match status" value="1"/>
</dbReference>
<comment type="caution">
    <text evidence="4">The sequence shown here is derived from an EMBL/GenBank/DDBJ whole genome shotgun (WGS) entry which is preliminary data.</text>
</comment>
<reference evidence="4 5" key="1">
    <citation type="submission" date="2018-04" db="EMBL/GenBank/DDBJ databases">
        <title>Subsurface microbial communities from deep shales in Ohio and West Virginia, USA.</title>
        <authorList>
            <person name="Wrighton K."/>
        </authorList>
    </citation>
    <scope>NUCLEOTIDE SEQUENCE [LARGE SCALE GENOMIC DNA]</scope>
    <source>
        <strain evidence="4 5">WC1</strain>
    </source>
</reference>
<proteinExistence type="inferred from homology"/>
<dbReference type="Proteomes" id="UP000244089">
    <property type="component" value="Unassembled WGS sequence"/>
</dbReference>
<feature type="domain" description="Nitroreductase" evidence="3">
    <location>
        <begin position="62"/>
        <end position="145"/>
    </location>
</feature>
<dbReference type="PANTHER" id="PTHR43673:SF10">
    <property type="entry name" value="NADH DEHYDROGENASE_NAD(P)H NITROREDUCTASE XCC3605-RELATED"/>
    <property type="match status" value="1"/>
</dbReference>
<sequence>MKEIFERRSIRKYTSEKVEAEKIKKIVKAGFAAPSCGNQRISHFIIIRDKEILNSIADIHGYAEALREADTAIAVCANLEEELYEGFWVQDCAAAAENILTEAVYLGLGAVWLGVHPKERIIKEVNSILELPEKVKTLSLIALGYPAEEKEASDRYIEAKVHFDKW</sequence>
<feature type="domain" description="Nitroreductase" evidence="3">
    <location>
        <begin position="5"/>
        <end position="58"/>
    </location>
</feature>
<dbReference type="Pfam" id="PF00881">
    <property type="entry name" value="Nitroreductase"/>
    <property type="match status" value="2"/>
</dbReference>
<evidence type="ECO:0000256" key="2">
    <source>
        <dbReference type="ARBA" id="ARBA00023002"/>
    </source>
</evidence>
<comment type="similarity">
    <text evidence="1">Belongs to the nitroreductase family.</text>
</comment>
<dbReference type="RefSeq" id="WP_108139454.1">
    <property type="nucleotide sequence ID" value="NZ_QAXS01000009.1"/>
</dbReference>
<dbReference type="OrthoDB" id="9812105at2"/>
<evidence type="ECO:0000313" key="5">
    <source>
        <dbReference type="Proteomes" id="UP000244089"/>
    </source>
</evidence>
<dbReference type="InterPro" id="IPR000415">
    <property type="entry name" value="Nitroreductase-like"/>
</dbReference>
<name>A0A2T5RL41_9FIRM</name>
<keyword evidence="2" id="KW-0560">Oxidoreductase</keyword>
<protein>
    <submittedName>
        <fullName evidence="4">Nitroreductase</fullName>
    </submittedName>
</protein>
<gene>
    <name evidence="4" type="ORF">C8C76_10976</name>
</gene>
<dbReference type="CDD" id="cd02150">
    <property type="entry name" value="nitroreductase"/>
    <property type="match status" value="1"/>
</dbReference>
<dbReference type="SUPFAM" id="SSF55469">
    <property type="entry name" value="FMN-dependent nitroreductase-like"/>
    <property type="match status" value="1"/>
</dbReference>
<dbReference type="PANTHER" id="PTHR43673">
    <property type="entry name" value="NAD(P)H NITROREDUCTASE YDGI-RELATED"/>
    <property type="match status" value="1"/>
</dbReference>
<dbReference type="EMBL" id="QAXS01000009">
    <property type="protein sequence ID" value="PTV99852.1"/>
    <property type="molecule type" value="Genomic_DNA"/>
</dbReference>
<accession>A0A2T5RL41</accession>
<dbReference type="AlphaFoldDB" id="A0A2T5RL41"/>
<organism evidence="4 5">
    <name type="scientific">Halanaerobium saccharolyticum</name>
    <dbReference type="NCBI Taxonomy" id="43595"/>
    <lineage>
        <taxon>Bacteria</taxon>
        <taxon>Bacillati</taxon>
        <taxon>Bacillota</taxon>
        <taxon>Clostridia</taxon>
        <taxon>Halanaerobiales</taxon>
        <taxon>Halanaerobiaceae</taxon>
        <taxon>Halanaerobium</taxon>
    </lineage>
</organism>
<evidence type="ECO:0000256" key="1">
    <source>
        <dbReference type="ARBA" id="ARBA00007118"/>
    </source>
</evidence>
<evidence type="ECO:0000313" key="4">
    <source>
        <dbReference type="EMBL" id="PTV99852.1"/>
    </source>
</evidence>